<dbReference type="InterPro" id="IPR051795">
    <property type="entry name" value="Glycosyl_Hydrlase_43"/>
</dbReference>
<sequence length="576" mass="64739">MLALAKIFVLGLFIHTACAISNPIISGWNPDPAIIRLGDDYYIATSSFEYFPGMPIYKSTDLQNWELFSHALSRSSQVQLWGTPTGAGVWAPSLSHINGKVYIAAMTRWTYDPVARVWPRIMWISSSDMKEWSDPIWGELWGIDPQLFQDPENKKVYLNVMAPNNNEDRLWGIYQCEVNIDSGNCIGEYRSLWNGTLPHTKDARPEGPKMFWRSPYYYLVIAEGGTDYLHRASVARSSSPTGPWEPAPNGTNPLIYNGAYGFNNLTVQSTGHPDMIETSDGRWYASFIARRTINTNISSPLGRESFLCSVNWNDDDWPVFNDGKPILLTESFGEGTAKVGRKKPLRPFIDTFDSHELDKSWYRLRSPYTDIYRLDDPNRGNKSGITLLPNVFTLSERDTPAALFRKQKSLNMTFSATLKEFRGDRVLGPRQSVGISAYLSELQHQDIGVRGCANATGLCLYTQLLRNGTKDFSETPLNMSKTKGTSVTLHIRATPTEYSFGFSIGDSISSTPELFWLESVSASWLAFAPPGYFVFTGASFAIFASGNAEPWPYDAPEVGFSRVEESYGKDYVKDYQ</sequence>
<evidence type="ECO:0000313" key="9">
    <source>
        <dbReference type="EMBL" id="PSN71091.1"/>
    </source>
</evidence>
<evidence type="ECO:0000256" key="7">
    <source>
        <dbReference type="SAM" id="SignalP"/>
    </source>
</evidence>
<evidence type="ECO:0000256" key="1">
    <source>
        <dbReference type="ARBA" id="ARBA00009865"/>
    </source>
</evidence>
<evidence type="ECO:0000256" key="4">
    <source>
        <dbReference type="PIRSR" id="PIRSR606710-1"/>
    </source>
</evidence>
<evidence type="ECO:0000256" key="5">
    <source>
        <dbReference type="PIRSR" id="PIRSR606710-2"/>
    </source>
</evidence>
<dbReference type="Gene3D" id="2.60.120.200">
    <property type="match status" value="1"/>
</dbReference>
<keyword evidence="10" id="KW-1185">Reference proteome</keyword>
<feature type="domain" description="Beta-xylosidase C-terminal Concanavalin A-like" evidence="8">
    <location>
        <begin position="350"/>
        <end position="547"/>
    </location>
</feature>
<feature type="active site" description="Proton donor" evidence="4">
    <location>
        <position position="206"/>
    </location>
</feature>
<evidence type="ECO:0000259" key="8">
    <source>
        <dbReference type="Pfam" id="PF17851"/>
    </source>
</evidence>
<dbReference type="Pfam" id="PF17851">
    <property type="entry name" value="GH43_C2"/>
    <property type="match status" value="1"/>
</dbReference>
<keyword evidence="2 6" id="KW-0378">Hydrolase</keyword>
<evidence type="ECO:0000256" key="3">
    <source>
        <dbReference type="ARBA" id="ARBA00023295"/>
    </source>
</evidence>
<dbReference type="AlphaFoldDB" id="A0A2T2P087"/>
<feature type="site" description="Important for catalytic activity, responsible for pKa modulation of the active site Glu and correct orientation of both the proton donor and substrate" evidence="5">
    <location>
        <position position="144"/>
    </location>
</feature>
<reference evidence="9 10" key="1">
    <citation type="journal article" date="2018" name="Front. Microbiol.">
        <title>Genome-Wide Analysis of Corynespora cassiicola Leaf Fall Disease Putative Effectors.</title>
        <authorList>
            <person name="Lopez D."/>
            <person name="Ribeiro S."/>
            <person name="Label P."/>
            <person name="Fumanal B."/>
            <person name="Venisse J.S."/>
            <person name="Kohler A."/>
            <person name="de Oliveira R.R."/>
            <person name="Labutti K."/>
            <person name="Lipzen A."/>
            <person name="Lail K."/>
            <person name="Bauer D."/>
            <person name="Ohm R.A."/>
            <person name="Barry K.W."/>
            <person name="Spatafora J."/>
            <person name="Grigoriev I.V."/>
            <person name="Martin F.M."/>
            <person name="Pujade-Renaud V."/>
        </authorList>
    </citation>
    <scope>NUCLEOTIDE SEQUENCE [LARGE SCALE GENOMIC DNA]</scope>
    <source>
        <strain evidence="9 10">Philippines</strain>
    </source>
</reference>
<dbReference type="PANTHER" id="PTHR42812">
    <property type="entry name" value="BETA-XYLOSIDASE"/>
    <property type="match status" value="1"/>
</dbReference>
<accession>A0A2T2P087</accession>
<protein>
    <submittedName>
        <fullName evidence="9">Beta-xylosidase</fullName>
    </submittedName>
</protein>
<evidence type="ECO:0000256" key="6">
    <source>
        <dbReference type="RuleBase" id="RU361187"/>
    </source>
</evidence>
<dbReference type="InterPro" id="IPR006710">
    <property type="entry name" value="Glyco_hydro_43"/>
</dbReference>
<dbReference type="GO" id="GO:0004553">
    <property type="term" value="F:hydrolase activity, hydrolyzing O-glycosyl compounds"/>
    <property type="evidence" value="ECO:0007669"/>
    <property type="project" value="InterPro"/>
</dbReference>
<keyword evidence="7" id="KW-0732">Signal</keyword>
<dbReference type="InterPro" id="IPR041542">
    <property type="entry name" value="GH43_C2"/>
</dbReference>
<evidence type="ECO:0000313" key="10">
    <source>
        <dbReference type="Proteomes" id="UP000240883"/>
    </source>
</evidence>
<comment type="similarity">
    <text evidence="1 6">Belongs to the glycosyl hydrolase 43 family.</text>
</comment>
<feature type="chain" id="PRO_5015597456" evidence="7">
    <location>
        <begin position="20"/>
        <end position="576"/>
    </location>
</feature>
<dbReference type="CDD" id="cd18617">
    <property type="entry name" value="GH43_XynB-like"/>
    <property type="match status" value="1"/>
</dbReference>
<dbReference type="Gene3D" id="2.115.10.20">
    <property type="entry name" value="Glycosyl hydrolase domain, family 43"/>
    <property type="match status" value="1"/>
</dbReference>
<dbReference type="EMBL" id="KZ678131">
    <property type="protein sequence ID" value="PSN71091.1"/>
    <property type="molecule type" value="Genomic_DNA"/>
</dbReference>
<dbReference type="Proteomes" id="UP000240883">
    <property type="component" value="Unassembled WGS sequence"/>
</dbReference>
<gene>
    <name evidence="9" type="ORF">BS50DRAFT_660055</name>
</gene>
<organism evidence="9 10">
    <name type="scientific">Corynespora cassiicola Philippines</name>
    <dbReference type="NCBI Taxonomy" id="1448308"/>
    <lineage>
        <taxon>Eukaryota</taxon>
        <taxon>Fungi</taxon>
        <taxon>Dikarya</taxon>
        <taxon>Ascomycota</taxon>
        <taxon>Pezizomycotina</taxon>
        <taxon>Dothideomycetes</taxon>
        <taxon>Pleosporomycetidae</taxon>
        <taxon>Pleosporales</taxon>
        <taxon>Corynesporascaceae</taxon>
        <taxon>Corynespora</taxon>
    </lineage>
</organism>
<dbReference type="SUPFAM" id="SSF49899">
    <property type="entry name" value="Concanavalin A-like lectins/glucanases"/>
    <property type="match status" value="1"/>
</dbReference>
<dbReference type="PANTHER" id="PTHR42812:SF16">
    <property type="entry name" value="HYDROLASE, PUTATIVE (AFU_ORTHOLOGUE AFUA_7G06110)-RELATED"/>
    <property type="match status" value="1"/>
</dbReference>
<feature type="active site" description="Proton acceptor" evidence="4">
    <location>
        <position position="31"/>
    </location>
</feature>
<dbReference type="OrthoDB" id="2139957at2759"/>
<dbReference type="InterPro" id="IPR023296">
    <property type="entry name" value="Glyco_hydro_beta-prop_sf"/>
</dbReference>
<dbReference type="SUPFAM" id="SSF75005">
    <property type="entry name" value="Arabinanase/levansucrase/invertase"/>
    <property type="match status" value="1"/>
</dbReference>
<dbReference type="STRING" id="1448308.A0A2T2P087"/>
<dbReference type="InterPro" id="IPR013320">
    <property type="entry name" value="ConA-like_dom_sf"/>
</dbReference>
<proteinExistence type="inferred from homology"/>
<evidence type="ECO:0000256" key="2">
    <source>
        <dbReference type="ARBA" id="ARBA00022801"/>
    </source>
</evidence>
<keyword evidence="3 6" id="KW-0326">Glycosidase</keyword>
<dbReference type="Pfam" id="PF04616">
    <property type="entry name" value="Glyco_hydro_43"/>
    <property type="match status" value="1"/>
</dbReference>
<dbReference type="GO" id="GO:0005975">
    <property type="term" value="P:carbohydrate metabolic process"/>
    <property type="evidence" value="ECO:0007669"/>
    <property type="project" value="InterPro"/>
</dbReference>
<feature type="signal peptide" evidence="7">
    <location>
        <begin position="1"/>
        <end position="19"/>
    </location>
</feature>
<name>A0A2T2P087_CORCC</name>